<reference evidence="2 3" key="1">
    <citation type="submission" date="2024-01" db="EMBL/GenBank/DDBJ databases">
        <title>Complete genome of Cladobotryum mycophilum ATHUM6906.</title>
        <authorList>
            <person name="Christinaki A.C."/>
            <person name="Myridakis A.I."/>
            <person name="Kouvelis V.N."/>
        </authorList>
    </citation>
    <scope>NUCLEOTIDE SEQUENCE [LARGE SCALE GENOMIC DNA]</scope>
    <source>
        <strain evidence="2 3">ATHUM6906</strain>
    </source>
</reference>
<evidence type="ECO:0000313" key="3">
    <source>
        <dbReference type="Proteomes" id="UP001338125"/>
    </source>
</evidence>
<evidence type="ECO:0000256" key="1">
    <source>
        <dbReference type="SAM" id="MobiDB-lite"/>
    </source>
</evidence>
<organism evidence="2 3">
    <name type="scientific">Cladobotryum mycophilum</name>
    <dbReference type="NCBI Taxonomy" id="491253"/>
    <lineage>
        <taxon>Eukaryota</taxon>
        <taxon>Fungi</taxon>
        <taxon>Dikarya</taxon>
        <taxon>Ascomycota</taxon>
        <taxon>Pezizomycotina</taxon>
        <taxon>Sordariomycetes</taxon>
        <taxon>Hypocreomycetidae</taxon>
        <taxon>Hypocreales</taxon>
        <taxon>Hypocreaceae</taxon>
        <taxon>Cladobotryum</taxon>
    </lineage>
</organism>
<protein>
    <recommendedName>
        <fullName evidence="4">RNase H type-1 domain-containing protein</fullName>
    </recommendedName>
</protein>
<dbReference type="SUPFAM" id="SSF53098">
    <property type="entry name" value="Ribonuclease H-like"/>
    <property type="match status" value="1"/>
</dbReference>
<feature type="region of interest" description="Disordered" evidence="1">
    <location>
        <begin position="243"/>
        <end position="263"/>
    </location>
</feature>
<comment type="caution">
    <text evidence="2">The sequence shown here is derived from an EMBL/GenBank/DDBJ whole genome shotgun (WGS) entry which is preliminary data.</text>
</comment>
<accession>A0ABR0T1W8</accession>
<gene>
    <name evidence="2" type="ORF">PT974_00805</name>
</gene>
<dbReference type="Gene3D" id="3.30.420.10">
    <property type="entry name" value="Ribonuclease H-like superfamily/Ribonuclease H"/>
    <property type="match status" value="1"/>
</dbReference>
<dbReference type="Proteomes" id="UP001338125">
    <property type="component" value="Unassembled WGS sequence"/>
</dbReference>
<keyword evidence="3" id="KW-1185">Reference proteome</keyword>
<dbReference type="InterPro" id="IPR012337">
    <property type="entry name" value="RNaseH-like_sf"/>
</dbReference>
<feature type="compositionally biased region" description="Basic and acidic residues" evidence="1">
    <location>
        <begin position="69"/>
        <end position="78"/>
    </location>
</feature>
<sequence length="263" mass="30052">MASGTMGSFQEIWLDLFNKAQDKFDRKEQRAFDRCEARKEANFIRLRNNKLISRVKSSKKERRRRLAALRRETKEARECPPPSEGNANSGSAMRKAALALSKKLRHSEIIAQKLFHSSRPNLASSVTTRDREQALTFAHDICNREESGTDLVFWTDASGVRYSNETYACAVVFKENGIWKLTTGVMPSTTINTAEFHAILLALETAVQKIEDIPRPRPDISVKVFSDSLASLHWIDESKQRKRHGWRQKQPRDWDMSESSAGI</sequence>
<feature type="compositionally biased region" description="Basic residues" evidence="1">
    <location>
        <begin position="57"/>
        <end position="68"/>
    </location>
</feature>
<evidence type="ECO:0000313" key="2">
    <source>
        <dbReference type="EMBL" id="KAK5998426.1"/>
    </source>
</evidence>
<proteinExistence type="predicted"/>
<evidence type="ECO:0008006" key="4">
    <source>
        <dbReference type="Google" id="ProtNLM"/>
    </source>
</evidence>
<feature type="region of interest" description="Disordered" evidence="1">
    <location>
        <begin position="57"/>
        <end position="92"/>
    </location>
</feature>
<name>A0ABR0T1W8_9HYPO</name>
<dbReference type="EMBL" id="JAVFKD010000001">
    <property type="protein sequence ID" value="KAK5998426.1"/>
    <property type="molecule type" value="Genomic_DNA"/>
</dbReference>
<dbReference type="InterPro" id="IPR036397">
    <property type="entry name" value="RNaseH_sf"/>
</dbReference>